<evidence type="ECO:0000259" key="14">
    <source>
        <dbReference type="Pfam" id="PF00593"/>
    </source>
</evidence>
<evidence type="ECO:0000256" key="12">
    <source>
        <dbReference type="RuleBase" id="RU003357"/>
    </source>
</evidence>
<evidence type="ECO:0000256" key="2">
    <source>
        <dbReference type="ARBA" id="ARBA00022448"/>
    </source>
</evidence>
<keyword evidence="13" id="KW-0732">Signal</keyword>
<keyword evidence="8 12" id="KW-0798">TonB box</keyword>
<gene>
    <name evidence="16" type="ORF">AN936_12370</name>
</gene>
<dbReference type="Proteomes" id="UP000058074">
    <property type="component" value="Chromosome"/>
</dbReference>
<dbReference type="InterPro" id="IPR036942">
    <property type="entry name" value="Beta-barrel_TonB_sf"/>
</dbReference>
<accession>A0A0N9UZT1</accession>
<evidence type="ECO:0008006" key="18">
    <source>
        <dbReference type="Google" id="ProtNLM"/>
    </source>
</evidence>
<dbReference type="Gene3D" id="2.40.170.20">
    <property type="entry name" value="TonB-dependent receptor, beta-barrel domain"/>
    <property type="match status" value="2"/>
</dbReference>
<organism evidence="16 17">
    <name type="scientific">Sphingopyxis macrogoltabida</name>
    <name type="common">Sphingomonas macrogoltabidus</name>
    <dbReference type="NCBI Taxonomy" id="33050"/>
    <lineage>
        <taxon>Bacteria</taxon>
        <taxon>Pseudomonadati</taxon>
        <taxon>Pseudomonadota</taxon>
        <taxon>Alphaproteobacteria</taxon>
        <taxon>Sphingomonadales</taxon>
        <taxon>Sphingomonadaceae</taxon>
        <taxon>Sphingopyxis</taxon>
    </lineage>
</organism>
<dbReference type="GO" id="GO:0006826">
    <property type="term" value="P:iron ion transport"/>
    <property type="evidence" value="ECO:0007669"/>
    <property type="project" value="UniProtKB-KW"/>
</dbReference>
<evidence type="ECO:0000256" key="4">
    <source>
        <dbReference type="ARBA" id="ARBA00022496"/>
    </source>
</evidence>
<evidence type="ECO:0000256" key="8">
    <source>
        <dbReference type="ARBA" id="ARBA00023077"/>
    </source>
</evidence>
<keyword evidence="3 11" id="KW-1134">Transmembrane beta strand</keyword>
<evidence type="ECO:0000256" key="1">
    <source>
        <dbReference type="ARBA" id="ARBA00004571"/>
    </source>
</evidence>
<dbReference type="InterPro" id="IPR012910">
    <property type="entry name" value="Plug_dom"/>
</dbReference>
<reference evidence="16 17" key="1">
    <citation type="journal article" date="2015" name="Genome Announc.">
        <title>Complete Genome Sequence of Polypropylene Glycol- and Polyethylene Glycol-Degrading Sphingopyxis macrogoltabida Strain EY-1.</title>
        <authorList>
            <person name="Ohtsubo Y."/>
            <person name="Nagata Y."/>
            <person name="Numata M."/>
            <person name="Tsuchikane K."/>
            <person name="Hosoyama A."/>
            <person name="Yamazoe A."/>
            <person name="Tsuda M."/>
            <person name="Fujita N."/>
            <person name="Kawai F."/>
        </authorList>
    </citation>
    <scope>NUCLEOTIDE SEQUENCE [LARGE SCALE GENOMIC DNA]</scope>
    <source>
        <strain evidence="16 17">EY-1</strain>
    </source>
</reference>
<comment type="subcellular location">
    <subcellularLocation>
        <location evidence="1 11">Cell outer membrane</location>
        <topology evidence="1 11">Multi-pass membrane protein</topology>
    </subcellularLocation>
</comment>
<keyword evidence="6" id="KW-0408">Iron</keyword>
<feature type="chain" id="PRO_5006039183" description="TonB-dependent receptor" evidence="13">
    <location>
        <begin position="21"/>
        <end position="788"/>
    </location>
</feature>
<evidence type="ECO:0000256" key="9">
    <source>
        <dbReference type="ARBA" id="ARBA00023136"/>
    </source>
</evidence>
<evidence type="ECO:0000256" key="10">
    <source>
        <dbReference type="ARBA" id="ARBA00023237"/>
    </source>
</evidence>
<evidence type="ECO:0000256" key="6">
    <source>
        <dbReference type="ARBA" id="ARBA00023004"/>
    </source>
</evidence>
<dbReference type="Pfam" id="PF07715">
    <property type="entry name" value="Plug"/>
    <property type="match status" value="1"/>
</dbReference>
<keyword evidence="7" id="KW-0406">Ion transport</keyword>
<evidence type="ECO:0000259" key="15">
    <source>
        <dbReference type="Pfam" id="PF07715"/>
    </source>
</evidence>
<name>A0A0N9UZT1_SPHMC</name>
<sequence>MTRRLLLLLAGASIAAAAQAQTARATTAADAPVPADDNNAQSSGIADIVVTARRTSEAAQTIPLAISVFGGQQLADTNVQGIENIAQQTPNFFVQTSSADPTGVLLTIRGQSQQDSILTIESPIGVYVDGINYIRSSNLETALTDVERVEVLRGPQGTLFGKNTTGGAINITTRQPDLDAVGGYVKLSAATHDRYGATGVLNLPLIDDVLGVRILAQRIEDGSLGVNGLGDGIGGKKQTAFRTNWLFTPNDSVTWAISADYTRTRGDAPVSKLAFVSPFPSPAPGTPNPAPALIDIAISQGILDPALLADPEGNAAAIGAALGQAHALFTGLVGRRGFYDNDATGAQGSYARTYGVSSNLAVELTPTLSFRSITAARWLKRWLDVDLDSSPFTLLEAELASRAKNLSQEFQFSGEIGDRVDWITGVYFNEETGRDFSRATALGTINATNPNITDGFVKNSSWAAFGQLIVDLTDSVRFTGGLRWTEESKELRSFNRSSGSAVCNIPSALQLGGTCQARFKDSFSDYSYLASLDWTIQPGVLVYARTARGFKGGGQNLRGTGTADSFAAFAPEVVTDYEVGAKADLLDRRLRVNVALFQANYSDIQRTIVQASPGGAIVSLVTNAARARIRGAEAEITAVPVDGLTLSGGFGVNDAKYLDFTDVTGDRSNEPFQFPKYSYRLAATYSTPTGAGDLRLSVDWNWRSATQLVGSAIYRDSLRQPAYGLLGARIALDIDSINSEIAVFGTNLTNRHYAVSGVQFDNSLGFNTLYAGEPRVIGLQLTTRFGGG</sequence>
<dbReference type="EMBL" id="CP012700">
    <property type="protein sequence ID" value="ALH81132.1"/>
    <property type="molecule type" value="Genomic_DNA"/>
</dbReference>
<evidence type="ECO:0000256" key="13">
    <source>
        <dbReference type="SAM" id="SignalP"/>
    </source>
</evidence>
<evidence type="ECO:0000256" key="11">
    <source>
        <dbReference type="PROSITE-ProRule" id="PRU01360"/>
    </source>
</evidence>
<evidence type="ECO:0000313" key="17">
    <source>
        <dbReference type="Proteomes" id="UP000058074"/>
    </source>
</evidence>
<dbReference type="PATRIC" id="fig|33050.5.peg.2555"/>
<keyword evidence="5 11" id="KW-0812">Transmembrane</keyword>
<dbReference type="SUPFAM" id="SSF56935">
    <property type="entry name" value="Porins"/>
    <property type="match status" value="1"/>
</dbReference>
<keyword evidence="10 11" id="KW-0998">Cell outer membrane</keyword>
<evidence type="ECO:0000256" key="3">
    <source>
        <dbReference type="ARBA" id="ARBA00022452"/>
    </source>
</evidence>
<protein>
    <recommendedName>
        <fullName evidence="18">TonB-dependent receptor</fullName>
    </recommendedName>
</protein>
<dbReference type="InterPro" id="IPR000531">
    <property type="entry name" value="Beta-barrel_TonB"/>
</dbReference>
<evidence type="ECO:0000256" key="7">
    <source>
        <dbReference type="ARBA" id="ARBA00023065"/>
    </source>
</evidence>
<dbReference type="OrthoDB" id="7177879at2"/>
<dbReference type="Pfam" id="PF00593">
    <property type="entry name" value="TonB_dep_Rec_b-barrel"/>
    <property type="match status" value="1"/>
</dbReference>
<proteinExistence type="inferred from homology"/>
<dbReference type="InterPro" id="IPR039426">
    <property type="entry name" value="TonB-dep_rcpt-like"/>
</dbReference>
<feature type="domain" description="TonB-dependent receptor plug" evidence="15">
    <location>
        <begin position="60"/>
        <end position="168"/>
    </location>
</feature>
<dbReference type="KEGG" id="smag:AN936_12370"/>
<keyword evidence="4" id="KW-0410">Iron transport</keyword>
<dbReference type="PROSITE" id="PS52016">
    <property type="entry name" value="TONB_DEPENDENT_REC_3"/>
    <property type="match status" value="1"/>
</dbReference>
<feature type="signal peptide" evidence="13">
    <location>
        <begin position="1"/>
        <end position="20"/>
    </location>
</feature>
<comment type="similarity">
    <text evidence="11 12">Belongs to the TonB-dependent receptor family.</text>
</comment>
<dbReference type="RefSeq" id="WP_158500083.1">
    <property type="nucleotide sequence ID" value="NZ_CP012700.1"/>
</dbReference>
<dbReference type="AlphaFoldDB" id="A0A0N9UZT1"/>
<feature type="domain" description="TonB-dependent receptor-like beta-barrel" evidence="14">
    <location>
        <begin position="332"/>
        <end position="735"/>
    </location>
</feature>
<keyword evidence="9 11" id="KW-0472">Membrane</keyword>
<dbReference type="PANTHER" id="PTHR32552">
    <property type="entry name" value="FERRICHROME IRON RECEPTOR-RELATED"/>
    <property type="match status" value="1"/>
</dbReference>
<dbReference type="GO" id="GO:0009279">
    <property type="term" value="C:cell outer membrane"/>
    <property type="evidence" value="ECO:0007669"/>
    <property type="project" value="UniProtKB-SubCell"/>
</dbReference>
<keyword evidence="2 11" id="KW-0813">Transport</keyword>
<evidence type="ECO:0000256" key="5">
    <source>
        <dbReference type="ARBA" id="ARBA00022692"/>
    </source>
</evidence>
<dbReference type="PANTHER" id="PTHR32552:SF81">
    <property type="entry name" value="TONB-DEPENDENT OUTER MEMBRANE RECEPTOR"/>
    <property type="match status" value="1"/>
</dbReference>
<evidence type="ECO:0000313" key="16">
    <source>
        <dbReference type="EMBL" id="ALH81132.1"/>
    </source>
</evidence>